<dbReference type="GeneID" id="70215725"/>
<proteinExistence type="predicted"/>
<dbReference type="AlphaFoldDB" id="A0A9P9K908"/>
<sequence>MTWDRYELGQKNIFYDEKRPLIPVSVFPPHVERVRRLITDLSCVVNGEGLVNELISDDRLKPLLYGPDPDPALVAAQKTLSKAHSLVNGGYKEQRWQTFYETDFFDRLTGSLSSSKDDTRRVSHNKYYYDAVTRETNGLWDLFKKDKEAGIGSFKSLSCPKPDQAFFLPIYHNRHPTGIPTVVDPNARQWNKAQEISAMEPFTWSTLEKLHEFGLQPAPSRLFEKPPLEANLKCYPWLVVEHKKEQQDDRPVRVVCCQAANAAACAISLIRHTAQYAVKLPKHAQIPPIPVITTIGPSVTVWIMYYATDFDAPCSHRNTTEVTVKRRKEGCIMRVIWNGDMTKLADVVMFQMIVDNAHTWATRVFKPLISSYIEQWQHVFDESNASQTSGHNPFFLSKKRREKTVEQRRAILPIVQGLLDDQATMELDDMANKKVTPLLLGLLMHQICSSEREFITSEVDRVVSQKLEGLSMKGLVAGKQYSSRGGENYPSQAHSDCYSDSQESIFGLRQTSQYLLPDNDDPNDSDYRPSQDSSAPAQAKSFLALAPSHSNAPDAFPSDYEFSFHSVARGVSKGPGVQPLASNADRLFNRPDVDGGETPSISGGQVTPKPSPSMLFSRLLSEVSGSLAGNVSREISKGITPSGSPVFTGRSPPERRGWSPGRQFGQPNPPQPCSPLEGSGEKRQSQVAGQDESDYIDLTRDSQESAS</sequence>
<gene>
    <name evidence="2" type="ORF">BKA55DRAFT_344866</name>
</gene>
<dbReference type="OrthoDB" id="5081713at2759"/>
<dbReference type="RefSeq" id="XP_046050044.1">
    <property type="nucleotide sequence ID" value="XM_046185771.1"/>
</dbReference>
<evidence type="ECO:0000313" key="3">
    <source>
        <dbReference type="Proteomes" id="UP000720189"/>
    </source>
</evidence>
<protein>
    <submittedName>
        <fullName evidence="2">Uncharacterized protein</fullName>
    </submittedName>
</protein>
<dbReference type="EMBL" id="JAGMUX010000007">
    <property type="protein sequence ID" value="KAH7253797.1"/>
    <property type="molecule type" value="Genomic_DNA"/>
</dbReference>
<name>A0A9P9K908_FUSRE</name>
<evidence type="ECO:0000256" key="1">
    <source>
        <dbReference type="SAM" id="MobiDB-lite"/>
    </source>
</evidence>
<evidence type="ECO:0000313" key="2">
    <source>
        <dbReference type="EMBL" id="KAH7253797.1"/>
    </source>
</evidence>
<feature type="compositionally biased region" description="Basic and acidic residues" evidence="1">
    <location>
        <begin position="697"/>
        <end position="707"/>
    </location>
</feature>
<comment type="caution">
    <text evidence="2">The sequence shown here is derived from an EMBL/GenBank/DDBJ whole genome shotgun (WGS) entry which is preliminary data.</text>
</comment>
<feature type="region of interest" description="Disordered" evidence="1">
    <location>
        <begin position="574"/>
        <end position="613"/>
    </location>
</feature>
<feature type="region of interest" description="Disordered" evidence="1">
    <location>
        <begin position="514"/>
        <end position="538"/>
    </location>
</feature>
<keyword evidence="3" id="KW-1185">Reference proteome</keyword>
<feature type="region of interest" description="Disordered" evidence="1">
    <location>
        <begin position="634"/>
        <end position="707"/>
    </location>
</feature>
<accession>A0A9P9K908</accession>
<dbReference type="Proteomes" id="UP000720189">
    <property type="component" value="Unassembled WGS sequence"/>
</dbReference>
<reference evidence="2" key="1">
    <citation type="journal article" date="2021" name="Nat. Commun.">
        <title>Genetic determinants of endophytism in the Arabidopsis root mycobiome.</title>
        <authorList>
            <person name="Mesny F."/>
            <person name="Miyauchi S."/>
            <person name="Thiergart T."/>
            <person name="Pickel B."/>
            <person name="Atanasova L."/>
            <person name="Karlsson M."/>
            <person name="Huettel B."/>
            <person name="Barry K.W."/>
            <person name="Haridas S."/>
            <person name="Chen C."/>
            <person name="Bauer D."/>
            <person name="Andreopoulos W."/>
            <person name="Pangilinan J."/>
            <person name="LaButti K."/>
            <person name="Riley R."/>
            <person name="Lipzen A."/>
            <person name="Clum A."/>
            <person name="Drula E."/>
            <person name="Henrissat B."/>
            <person name="Kohler A."/>
            <person name="Grigoriev I.V."/>
            <person name="Martin F.M."/>
            <person name="Hacquard S."/>
        </authorList>
    </citation>
    <scope>NUCLEOTIDE SEQUENCE</scope>
    <source>
        <strain evidence="2">MPI-CAGE-AT-0023</strain>
    </source>
</reference>
<organism evidence="2 3">
    <name type="scientific">Fusarium redolens</name>
    <dbReference type="NCBI Taxonomy" id="48865"/>
    <lineage>
        <taxon>Eukaryota</taxon>
        <taxon>Fungi</taxon>
        <taxon>Dikarya</taxon>
        <taxon>Ascomycota</taxon>
        <taxon>Pezizomycotina</taxon>
        <taxon>Sordariomycetes</taxon>
        <taxon>Hypocreomycetidae</taxon>
        <taxon>Hypocreales</taxon>
        <taxon>Nectriaceae</taxon>
        <taxon>Fusarium</taxon>
        <taxon>Fusarium redolens species complex</taxon>
    </lineage>
</organism>